<evidence type="ECO:0000313" key="3">
    <source>
        <dbReference type="Proteomes" id="UP000287352"/>
    </source>
</evidence>
<dbReference type="RefSeq" id="WP_161975250.1">
    <property type="nucleotide sequence ID" value="NZ_BIFR01000001.1"/>
</dbReference>
<evidence type="ECO:0000259" key="1">
    <source>
        <dbReference type="PROSITE" id="PS50943"/>
    </source>
</evidence>
<dbReference type="CDD" id="cd00093">
    <property type="entry name" value="HTH_XRE"/>
    <property type="match status" value="1"/>
</dbReference>
<dbReference type="GO" id="GO:0003677">
    <property type="term" value="F:DNA binding"/>
    <property type="evidence" value="ECO:0007669"/>
    <property type="project" value="InterPro"/>
</dbReference>
<dbReference type="SUPFAM" id="SSF47413">
    <property type="entry name" value="lambda repressor-like DNA-binding domains"/>
    <property type="match status" value="1"/>
</dbReference>
<comment type="caution">
    <text evidence="2">The sequence shown here is derived from an EMBL/GenBank/DDBJ whole genome shotgun (WGS) entry which is preliminary data.</text>
</comment>
<dbReference type="Pfam" id="PF01381">
    <property type="entry name" value="HTH_3"/>
    <property type="match status" value="1"/>
</dbReference>
<dbReference type="InterPro" id="IPR010982">
    <property type="entry name" value="Lambda_DNA-bd_dom_sf"/>
</dbReference>
<dbReference type="PROSITE" id="PS50943">
    <property type="entry name" value="HTH_CROC1"/>
    <property type="match status" value="1"/>
</dbReference>
<reference evidence="3" key="1">
    <citation type="submission" date="2018-12" db="EMBL/GenBank/DDBJ databases">
        <title>Tengunoibacter tsumagoiensis gen. nov., sp. nov., Dictyobacter kobayashii sp. nov., D. alpinus sp. nov., and D. joshuensis sp. nov. and description of Dictyobacteraceae fam. nov. within the order Ktedonobacterales isolated from Tengu-no-mugimeshi.</title>
        <authorList>
            <person name="Wang C.M."/>
            <person name="Zheng Y."/>
            <person name="Sakai Y."/>
            <person name="Toyoda A."/>
            <person name="Minakuchi Y."/>
            <person name="Abe K."/>
            <person name="Yokota A."/>
            <person name="Yabe S."/>
        </authorList>
    </citation>
    <scope>NUCLEOTIDE SEQUENCE [LARGE SCALE GENOMIC DNA]</scope>
    <source>
        <strain evidence="3">Uno3</strain>
    </source>
</reference>
<dbReference type="Proteomes" id="UP000287352">
    <property type="component" value="Unassembled WGS sequence"/>
</dbReference>
<organism evidence="2 3">
    <name type="scientific">Tengunoibacter tsumagoiensis</name>
    <dbReference type="NCBI Taxonomy" id="2014871"/>
    <lineage>
        <taxon>Bacteria</taxon>
        <taxon>Bacillati</taxon>
        <taxon>Chloroflexota</taxon>
        <taxon>Ktedonobacteria</taxon>
        <taxon>Ktedonobacterales</taxon>
        <taxon>Dictyobacteraceae</taxon>
        <taxon>Tengunoibacter</taxon>
    </lineage>
</organism>
<proteinExistence type="predicted"/>
<dbReference type="InterPro" id="IPR001387">
    <property type="entry name" value="Cro/C1-type_HTH"/>
</dbReference>
<dbReference type="AlphaFoldDB" id="A0A401ZV82"/>
<dbReference type="Gene3D" id="1.10.260.40">
    <property type="entry name" value="lambda repressor-like DNA-binding domains"/>
    <property type="match status" value="1"/>
</dbReference>
<evidence type="ECO:0000313" key="2">
    <source>
        <dbReference type="EMBL" id="GCE10825.1"/>
    </source>
</evidence>
<dbReference type="SMART" id="SM00530">
    <property type="entry name" value="HTH_XRE"/>
    <property type="match status" value="1"/>
</dbReference>
<dbReference type="EMBL" id="BIFR01000001">
    <property type="protein sequence ID" value="GCE10825.1"/>
    <property type="molecule type" value="Genomic_DNA"/>
</dbReference>
<feature type="domain" description="HTH cro/C1-type" evidence="1">
    <location>
        <begin position="49"/>
        <end position="104"/>
    </location>
</feature>
<sequence>MHESIPEQHDYLEEGERRYEAFKSTLLSSQEAQAQFEEIVEEQDLWLQLVEARLAAGLTQAELAAKLGVSQAQVARIEKAGYDAYTLKTLRRHVRALGKKLSISIS</sequence>
<name>A0A401ZV82_9CHLR</name>
<gene>
    <name evidence="2" type="ORF">KTT_06840</name>
</gene>
<protein>
    <recommendedName>
        <fullName evidence="1">HTH cro/C1-type domain-containing protein</fullName>
    </recommendedName>
</protein>
<accession>A0A401ZV82</accession>
<keyword evidence="3" id="KW-1185">Reference proteome</keyword>